<dbReference type="InterPro" id="IPR014755">
    <property type="entry name" value="Cu-Rt/internalin_Ig-like"/>
</dbReference>
<name>A0A8J3JK91_9ACTN</name>
<sequence>MLRKIAVVLAVVAAVALVPAPAQAHGQLAFSDPADKSTVTEPLVDVRLYFTEKPASNAFFSITAPDGTRVDRGWSGGEPKPLPTPVQELNLVNGNWEPKVYNIGFPTVIPVGYWPQTGVYTITYKSVASDGDRVAGEIRFDYQGRLTQAPADWQAPTNQPDPALDEHGPTAGSVATLSATSPDAPLAPTSTTWPYWVLGALIAVLAGVGVLQHQRRNTR</sequence>
<keyword evidence="2" id="KW-0186">Copper</keyword>
<protein>
    <submittedName>
        <fullName evidence="7">Copper resistance protein</fullName>
    </submittedName>
</protein>
<feature type="signal peptide" evidence="5">
    <location>
        <begin position="1"/>
        <end position="24"/>
    </location>
</feature>
<dbReference type="Proteomes" id="UP000601223">
    <property type="component" value="Unassembled WGS sequence"/>
</dbReference>
<comment type="caution">
    <text evidence="7">The sequence shown here is derived from an EMBL/GenBank/DDBJ whole genome shotgun (WGS) entry which is preliminary data.</text>
</comment>
<feature type="region of interest" description="Disordered" evidence="3">
    <location>
        <begin position="150"/>
        <end position="183"/>
    </location>
</feature>
<feature type="chain" id="PRO_5035157935" evidence="5">
    <location>
        <begin position="25"/>
        <end position="219"/>
    </location>
</feature>
<dbReference type="GO" id="GO:0042597">
    <property type="term" value="C:periplasmic space"/>
    <property type="evidence" value="ECO:0007669"/>
    <property type="project" value="InterPro"/>
</dbReference>
<feature type="domain" description="CopC" evidence="6">
    <location>
        <begin position="25"/>
        <end position="141"/>
    </location>
</feature>
<dbReference type="Pfam" id="PF04234">
    <property type="entry name" value="CopC"/>
    <property type="match status" value="1"/>
</dbReference>
<evidence type="ECO:0000313" key="8">
    <source>
        <dbReference type="Proteomes" id="UP000601223"/>
    </source>
</evidence>
<dbReference type="SUPFAM" id="SSF81296">
    <property type="entry name" value="E set domains"/>
    <property type="match status" value="1"/>
</dbReference>
<dbReference type="GO" id="GO:0046688">
    <property type="term" value="P:response to copper ion"/>
    <property type="evidence" value="ECO:0007669"/>
    <property type="project" value="InterPro"/>
</dbReference>
<dbReference type="GO" id="GO:0005507">
    <property type="term" value="F:copper ion binding"/>
    <property type="evidence" value="ECO:0007669"/>
    <property type="project" value="InterPro"/>
</dbReference>
<keyword evidence="4" id="KW-1133">Transmembrane helix</keyword>
<evidence type="ECO:0000259" key="6">
    <source>
        <dbReference type="Pfam" id="PF04234"/>
    </source>
</evidence>
<evidence type="ECO:0000256" key="3">
    <source>
        <dbReference type="SAM" id="MobiDB-lite"/>
    </source>
</evidence>
<gene>
    <name evidence="7" type="primary">pcoC</name>
    <name evidence="7" type="ORF">Cba03nite_35720</name>
</gene>
<proteinExistence type="predicted"/>
<dbReference type="Gene3D" id="2.60.40.1220">
    <property type="match status" value="1"/>
</dbReference>
<evidence type="ECO:0000256" key="2">
    <source>
        <dbReference type="ARBA" id="ARBA00023008"/>
    </source>
</evidence>
<keyword evidence="4" id="KW-0812">Transmembrane</keyword>
<keyword evidence="1 5" id="KW-0732">Signal</keyword>
<evidence type="ECO:0000256" key="5">
    <source>
        <dbReference type="SAM" id="SignalP"/>
    </source>
</evidence>
<evidence type="ECO:0000256" key="1">
    <source>
        <dbReference type="ARBA" id="ARBA00022729"/>
    </source>
</evidence>
<keyword evidence="4" id="KW-0472">Membrane</keyword>
<reference evidence="7 8" key="1">
    <citation type="submission" date="2021-01" db="EMBL/GenBank/DDBJ databases">
        <title>Whole genome shotgun sequence of Catellatospora bangladeshensis NBRC 107357.</title>
        <authorList>
            <person name="Komaki H."/>
            <person name="Tamura T."/>
        </authorList>
    </citation>
    <scope>NUCLEOTIDE SEQUENCE [LARGE SCALE GENOMIC DNA]</scope>
    <source>
        <strain evidence="7 8">NBRC 107357</strain>
    </source>
</reference>
<dbReference type="EMBL" id="BONF01000019">
    <property type="protein sequence ID" value="GIF82223.1"/>
    <property type="molecule type" value="Genomic_DNA"/>
</dbReference>
<accession>A0A8J3JK91</accession>
<keyword evidence="8" id="KW-1185">Reference proteome</keyword>
<evidence type="ECO:0000313" key="7">
    <source>
        <dbReference type="EMBL" id="GIF82223.1"/>
    </source>
</evidence>
<organism evidence="7 8">
    <name type="scientific">Catellatospora bangladeshensis</name>
    <dbReference type="NCBI Taxonomy" id="310355"/>
    <lineage>
        <taxon>Bacteria</taxon>
        <taxon>Bacillati</taxon>
        <taxon>Actinomycetota</taxon>
        <taxon>Actinomycetes</taxon>
        <taxon>Micromonosporales</taxon>
        <taxon>Micromonosporaceae</taxon>
        <taxon>Catellatospora</taxon>
    </lineage>
</organism>
<dbReference type="RefSeq" id="WP_203747108.1">
    <property type="nucleotide sequence ID" value="NZ_BONF01000019.1"/>
</dbReference>
<dbReference type="InterPro" id="IPR014756">
    <property type="entry name" value="Ig_E-set"/>
</dbReference>
<dbReference type="InterPro" id="IPR007348">
    <property type="entry name" value="CopC_dom"/>
</dbReference>
<evidence type="ECO:0000256" key="4">
    <source>
        <dbReference type="SAM" id="Phobius"/>
    </source>
</evidence>
<feature type="transmembrane region" description="Helical" evidence="4">
    <location>
        <begin position="193"/>
        <end position="211"/>
    </location>
</feature>
<dbReference type="AlphaFoldDB" id="A0A8J3JK91"/>